<dbReference type="InterPro" id="IPR004839">
    <property type="entry name" value="Aminotransferase_I/II_large"/>
</dbReference>
<dbReference type="EC" id="2.6.1.-" evidence="6"/>
<dbReference type="EMBL" id="PDPS01000139">
    <property type="protein sequence ID" value="PID55341.1"/>
    <property type="molecule type" value="Genomic_DNA"/>
</dbReference>
<evidence type="ECO:0000313" key="9">
    <source>
        <dbReference type="Proteomes" id="UP000229740"/>
    </source>
</evidence>
<evidence type="ECO:0000256" key="6">
    <source>
        <dbReference type="RuleBase" id="RU000481"/>
    </source>
</evidence>
<feature type="non-terminal residue" evidence="8">
    <location>
        <position position="286"/>
    </location>
</feature>
<dbReference type="AlphaFoldDB" id="A0A2G6E0Q4"/>
<evidence type="ECO:0000256" key="4">
    <source>
        <dbReference type="ARBA" id="ARBA00022679"/>
    </source>
</evidence>
<sequence>MWHKEFFMKFSERILSMPASPIRRLMPYADSAKERGIEVYHANIGQPDIKAPDCLATAMQQCATDYVPYGPSAGLMSYRKALVKYYQSATGAELKPENILVTTAGSEALLFSFMALCNPGDEIIVPEPFYANVAGFACETGVKLVALPTKFEEGFALPDPSVFASVISDRTRAVYICNPGNPTGIVYTRESLLALAELAKQHDFFLIGDEVYREFVYPGTTWCSLLSLPGVEDRVIVVDSVSKRYSLCGARIGCLVSRNTELLALILKLGQARLCPPTNEQHMLTY</sequence>
<evidence type="ECO:0000256" key="5">
    <source>
        <dbReference type="ARBA" id="ARBA00022898"/>
    </source>
</evidence>
<dbReference type="InterPro" id="IPR050596">
    <property type="entry name" value="AspAT/PAT-like"/>
</dbReference>
<comment type="similarity">
    <text evidence="2 6">Belongs to the class-I pyridoxal-phosphate-dependent aminotransferase family.</text>
</comment>
<accession>A0A2G6E0Q4</accession>
<dbReference type="Pfam" id="PF00155">
    <property type="entry name" value="Aminotran_1_2"/>
    <property type="match status" value="1"/>
</dbReference>
<keyword evidence="4 6" id="KW-0808">Transferase</keyword>
<dbReference type="PROSITE" id="PS00105">
    <property type="entry name" value="AA_TRANSFER_CLASS_1"/>
    <property type="match status" value="1"/>
</dbReference>
<evidence type="ECO:0000256" key="3">
    <source>
        <dbReference type="ARBA" id="ARBA00022576"/>
    </source>
</evidence>
<gene>
    <name evidence="8" type="ORF">CSB45_16275</name>
</gene>
<dbReference type="SUPFAM" id="SSF53383">
    <property type="entry name" value="PLP-dependent transferases"/>
    <property type="match status" value="1"/>
</dbReference>
<dbReference type="PANTHER" id="PTHR46383">
    <property type="entry name" value="ASPARTATE AMINOTRANSFERASE"/>
    <property type="match status" value="1"/>
</dbReference>
<dbReference type="Gene3D" id="3.40.640.10">
    <property type="entry name" value="Type I PLP-dependent aspartate aminotransferase-like (Major domain)"/>
    <property type="match status" value="1"/>
</dbReference>
<dbReference type="InterPro" id="IPR004838">
    <property type="entry name" value="NHTrfase_class1_PyrdxlP-BS"/>
</dbReference>
<dbReference type="Gene3D" id="3.90.1150.10">
    <property type="entry name" value="Aspartate Aminotransferase, domain 1"/>
    <property type="match status" value="1"/>
</dbReference>
<keyword evidence="5" id="KW-0663">Pyridoxal phosphate</keyword>
<dbReference type="GO" id="GO:0030170">
    <property type="term" value="F:pyridoxal phosphate binding"/>
    <property type="evidence" value="ECO:0007669"/>
    <property type="project" value="InterPro"/>
</dbReference>
<reference evidence="8 9" key="1">
    <citation type="submission" date="2017-10" db="EMBL/GenBank/DDBJ databases">
        <title>Novel microbial diversity and functional potential in the marine mammal oral microbiome.</title>
        <authorList>
            <person name="Dudek N.K."/>
            <person name="Sun C.L."/>
            <person name="Burstein D."/>
            <person name="Kantor R.S."/>
            <person name="Aliaga Goltsman D.S."/>
            <person name="Bik E.M."/>
            <person name="Thomas B.C."/>
            <person name="Banfield J.F."/>
            <person name="Relman D.A."/>
        </authorList>
    </citation>
    <scope>NUCLEOTIDE SEQUENCE [LARGE SCALE GENOMIC DNA]</scope>
    <source>
        <strain evidence="8">DOLZORAL124_49_17</strain>
    </source>
</reference>
<evidence type="ECO:0000259" key="7">
    <source>
        <dbReference type="Pfam" id="PF00155"/>
    </source>
</evidence>
<comment type="caution">
    <text evidence="8">The sequence shown here is derived from an EMBL/GenBank/DDBJ whole genome shotgun (WGS) entry which is preliminary data.</text>
</comment>
<evidence type="ECO:0000256" key="2">
    <source>
        <dbReference type="ARBA" id="ARBA00007441"/>
    </source>
</evidence>
<comment type="cofactor">
    <cofactor evidence="1 6">
        <name>pyridoxal 5'-phosphate</name>
        <dbReference type="ChEBI" id="CHEBI:597326"/>
    </cofactor>
</comment>
<evidence type="ECO:0000313" key="8">
    <source>
        <dbReference type="EMBL" id="PID55341.1"/>
    </source>
</evidence>
<dbReference type="NCBIfam" id="NF005744">
    <property type="entry name" value="PRK07568.1"/>
    <property type="match status" value="1"/>
</dbReference>
<protein>
    <recommendedName>
        <fullName evidence="6">Aminotransferase</fullName>
        <ecNumber evidence="6">2.6.1.-</ecNumber>
    </recommendedName>
</protein>
<proteinExistence type="inferred from homology"/>
<dbReference type="CDD" id="cd00609">
    <property type="entry name" value="AAT_like"/>
    <property type="match status" value="1"/>
</dbReference>
<dbReference type="PANTHER" id="PTHR46383:SF2">
    <property type="entry name" value="AMINOTRANSFERASE"/>
    <property type="match status" value="1"/>
</dbReference>
<feature type="domain" description="Aminotransferase class I/classII large" evidence="7">
    <location>
        <begin position="45"/>
        <end position="270"/>
    </location>
</feature>
<dbReference type="InterPro" id="IPR015421">
    <property type="entry name" value="PyrdxlP-dep_Trfase_major"/>
</dbReference>
<dbReference type="GO" id="GO:0006520">
    <property type="term" value="P:amino acid metabolic process"/>
    <property type="evidence" value="ECO:0007669"/>
    <property type="project" value="InterPro"/>
</dbReference>
<name>A0A2G6E0Q4_9BACT</name>
<dbReference type="GO" id="GO:0008483">
    <property type="term" value="F:transaminase activity"/>
    <property type="evidence" value="ECO:0007669"/>
    <property type="project" value="UniProtKB-KW"/>
</dbReference>
<dbReference type="InterPro" id="IPR015424">
    <property type="entry name" value="PyrdxlP-dep_Trfase"/>
</dbReference>
<dbReference type="InterPro" id="IPR015422">
    <property type="entry name" value="PyrdxlP-dep_Trfase_small"/>
</dbReference>
<keyword evidence="3 6" id="KW-0032">Aminotransferase</keyword>
<dbReference type="Proteomes" id="UP000229740">
    <property type="component" value="Unassembled WGS sequence"/>
</dbReference>
<evidence type="ECO:0000256" key="1">
    <source>
        <dbReference type="ARBA" id="ARBA00001933"/>
    </source>
</evidence>
<organism evidence="8 9">
    <name type="scientific">candidate division KSB3 bacterium</name>
    <dbReference type="NCBI Taxonomy" id="2044937"/>
    <lineage>
        <taxon>Bacteria</taxon>
        <taxon>candidate division KSB3</taxon>
    </lineage>
</organism>